<name>A0A0D8ZLS8_9CYAN</name>
<dbReference type="STRING" id="1618023.UH38_21875"/>
<organism evidence="1 2">
    <name type="scientific">Aliterella atlantica CENA595</name>
    <dbReference type="NCBI Taxonomy" id="1618023"/>
    <lineage>
        <taxon>Bacteria</taxon>
        <taxon>Bacillati</taxon>
        <taxon>Cyanobacteriota</taxon>
        <taxon>Cyanophyceae</taxon>
        <taxon>Chroococcidiopsidales</taxon>
        <taxon>Aliterellaceae</taxon>
        <taxon>Aliterella</taxon>
    </lineage>
</organism>
<protein>
    <submittedName>
        <fullName evidence="1">Uncharacterized protein</fullName>
    </submittedName>
</protein>
<keyword evidence="2" id="KW-1185">Reference proteome</keyword>
<comment type="caution">
    <text evidence="1">The sequence shown here is derived from an EMBL/GenBank/DDBJ whole genome shotgun (WGS) entry which is preliminary data.</text>
</comment>
<gene>
    <name evidence="1" type="ORF">UH38_21875</name>
</gene>
<dbReference type="EMBL" id="JYON01000034">
    <property type="protein sequence ID" value="KJH69768.1"/>
    <property type="molecule type" value="Genomic_DNA"/>
</dbReference>
<dbReference type="RefSeq" id="WP_045056818.1">
    <property type="nucleotide sequence ID" value="NZ_CAWMDP010000031.1"/>
</dbReference>
<sequence>MLSLAAKSAAVRNINWHFDMSDWAAELSRCLGSCKVYLLGVVKSIFSLTLHQVGNGNAMTGRVNEQEFSR</sequence>
<proteinExistence type="predicted"/>
<dbReference type="AlphaFoldDB" id="A0A0D8ZLS8"/>
<dbReference type="Proteomes" id="UP000032452">
    <property type="component" value="Unassembled WGS sequence"/>
</dbReference>
<evidence type="ECO:0000313" key="2">
    <source>
        <dbReference type="Proteomes" id="UP000032452"/>
    </source>
</evidence>
<accession>A0A0D8ZLS8</accession>
<reference evidence="1 2" key="1">
    <citation type="submission" date="2015-02" db="EMBL/GenBank/DDBJ databases">
        <title>Draft genome of a novel marine cyanobacterium (Chroococcales) isolated from South Atlantic Ocean.</title>
        <authorList>
            <person name="Rigonato J."/>
            <person name="Alvarenga D.O."/>
            <person name="Branco L.H."/>
            <person name="Varani A.M."/>
            <person name="Brandini F.P."/>
            <person name="Fiore M.F."/>
        </authorList>
    </citation>
    <scope>NUCLEOTIDE SEQUENCE [LARGE SCALE GENOMIC DNA]</scope>
    <source>
        <strain evidence="1 2">CENA595</strain>
    </source>
</reference>
<evidence type="ECO:0000313" key="1">
    <source>
        <dbReference type="EMBL" id="KJH69768.1"/>
    </source>
</evidence>